<name>A0ABD3DFF3_9LAMI</name>
<dbReference type="PANTHER" id="PTHR21071:SF4">
    <property type="entry name" value="UDP-N-ACETYLENOLPYRUVOYLGLUCOSAMINE REDUCTASE"/>
    <property type="match status" value="1"/>
</dbReference>
<evidence type="ECO:0000256" key="7">
    <source>
        <dbReference type="ARBA" id="ARBA00022618"/>
    </source>
</evidence>
<dbReference type="InterPro" id="IPR036635">
    <property type="entry name" value="MurB_C_sf"/>
</dbReference>
<evidence type="ECO:0000313" key="18">
    <source>
        <dbReference type="EMBL" id="KAL3640432.1"/>
    </source>
</evidence>
<protein>
    <recommendedName>
        <fullName evidence="5">UDP-N-acetylmuramate dehydrogenase</fullName>
        <ecNumber evidence="5">1.3.1.98</ecNumber>
    </recommendedName>
</protein>
<keyword evidence="11" id="KW-0133">Cell shape</keyword>
<sequence length="425" mass="46448">MGRINSDLRGGLINEIKGDGEGMGVLGDMAHSELKKGEGRGWLLGCSKKCDATNTGMSSIVFSLFSVALKFISYSLNFFRIIFNNNTPAPSYSPNKLRFIRGEKLLSDLSTWGIGGPCNHFVQIFDHHQLAAAIRYCHEQRMRYIVVGKGSNCLFDDLGFDGCVIQNSIVFLEKFEPGHYRAGSGYPVNRLGVQSVNEGFTGLEFAAGIPGTVGGAVYMNAGANDQIVKLIDVHLSIEKLSSNTNGLEILNTESRGCIAHPTALLSETAAAVESIEIVTTKGEYKTIKRSDLSFGYRSSPFQDMNDLAAITAVTFQLKASQSAKKRQQEYLKRRKITQPVAERSAGSVFRNPPGFSAAQLVERAGLKGFKVGGTMISEKHANFFVNSGGATSRDMLELIGLAKEAVYQRFGVRLKEEILYVHPYL</sequence>
<keyword evidence="9" id="KW-0274">FAD</keyword>
<feature type="domain" description="FAD-binding PCMH-type" evidence="17">
    <location>
        <begin position="114"/>
        <end position="320"/>
    </location>
</feature>
<keyword evidence="7" id="KW-0132">Cell division</keyword>
<gene>
    <name evidence="18" type="ORF">CASFOL_015400</name>
</gene>
<keyword evidence="13" id="KW-0560">Oxidoreductase</keyword>
<dbReference type="HAMAP" id="MF_00037">
    <property type="entry name" value="MurB"/>
    <property type="match status" value="1"/>
</dbReference>
<dbReference type="GO" id="GO:0005737">
    <property type="term" value="C:cytoplasm"/>
    <property type="evidence" value="ECO:0007669"/>
    <property type="project" value="UniProtKB-SubCell"/>
</dbReference>
<dbReference type="InterPro" id="IPR011601">
    <property type="entry name" value="MurB_C"/>
</dbReference>
<evidence type="ECO:0000256" key="11">
    <source>
        <dbReference type="ARBA" id="ARBA00022960"/>
    </source>
</evidence>
<dbReference type="InterPro" id="IPR006094">
    <property type="entry name" value="Oxid_FAD_bind_N"/>
</dbReference>
<evidence type="ECO:0000256" key="5">
    <source>
        <dbReference type="ARBA" id="ARBA00012518"/>
    </source>
</evidence>
<keyword evidence="12" id="KW-0573">Peptidoglycan synthesis</keyword>
<proteinExistence type="inferred from homology"/>
<comment type="function">
    <text evidence="2">Cell wall formation.</text>
</comment>
<keyword evidence="15" id="KW-0961">Cell wall biogenesis/degradation</keyword>
<evidence type="ECO:0000259" key="17">
    <source>
        <dbReference type="PROSITE" id="PS51387"/>
    </source>
</evidence>
<dbReference type="EC" id="1.3.1.98" evidence="5"/>
<comment type="catalytic activity">
    <reaction evidence="16">
        <text>UDP-N-acetyl-alpha-D-muramate + NADP(+) = UDP-N-acetyl-3-O-(1-carboxyvinyl)-alpha-D-glucosamine + NADPH + H(+)</text>
        <dbReference type="Rhea" id="RHEA:12248"/>
        <dbReference type="ChEBI" id="CHEBI:15378"/>
        <dbReference type="ChEBI" id="CHEBI:57783"/>
        <dbReference type="ChEBI" id="CHEBI:58349"/>
        <dbReference type="ChEBI" id="CHEBI:68483"/>
        <dbReference type="ChEBI" id="CHEBI:70757"/>
        <dbReference type="EC" id="1.3.1.98"/>
    </reaction>
</comment>
<dbReference type="Pfam" id="PF02873">
    <property type="entry name" value="MurB_C"/>
    <property type="match status" value="1"/>
</dbReference>
<reference evidence="19" key="1">
    <citation type="journal article" date="2024" name="IScience">
        <title>Strigolactones Initiate the Formation of Haustorium-like Structures in Castilleja.</title>
        <authorList>
            <person name="Buerger M."/>
            <person name="Peterson D."/>
            <person name="Chory J."/>
        </authorList>
    </citation>
    <scope>NUCLEOTIDE SEQUENCE [LARGE SCALE GENOMIC DNA]</scope>
</reference>
<evidence type="ECO:0000256" key="15">
    <source>
        <dbReference type="ARBA" id="ARBA00023316"/>
    </source>
</evidence>
<dbReference type="Proteomes" id="UP001632038">
    <property type="component" value="Unassembled WGS sequence"/>
</dbReference>
<dbReference type="Gene3D" id="3.30.465.10">
    <property type="match status" value="1"/>
</dbReference>
<dbReference type="GO" id="GO:0071555">
    <property type="term" value="P:cell wall organization"/>
    <property type="evidence" value="ECO:0007669"/>
    <property type="project" value="UniProtKB-KW"/>
</dbReference>
<keyword evidence="8" id="KW-0285">Flavoprotein</keyword>
<evidence type="ECO:0000256" key="16">
    <source>
        <dbReference type="ARBA" id="ARBA00048914"/>
    </source>
</evidence>
<keyword evidence="19" id="KW-1185">Reference proteome</keyword>
<dbReference type="InterPro" id="IPR016167">
    <property type="entry name" value="FAD-bd_PCMH_sub1"/>
</dbReference>
<evidence type="ECO:0000256" key="10">
    <source>
        <dbReference type="ARBA" id="ARBA00022857"/>
    </source>
</evidence>
<evidence type="ECO:0000256" key="8">
    <source>
        <dbReference type="ARBA" id="ARBA00022630"/>
    </source>
</evidence>
<evidence type="ECO:0000256" key="3">
    <source>
        <dbReference type="ARBA" id="ARBA00004496"/>
    </source>
</evidence>
<dbReference type="PROSITE" id="PS51387">
    <property type="entry name" value="FAD_PCMH"/>
    <property type="match status" value="1"/>
</dbReference>
<evidence type="ECO:0000256" key="12">
    <source>
        <dbReference type="ARBA" id="ARBA00022984"/>
    </source>
</evidence>
<dbReference type="SUPFAM" id="SSF56194">
    <property type="entry name" value="Uridine diphospho-N-Acetylenolpyruvylglucosamine reductase, MurB, C-terminal domain"/>
    <property type="match status" value="1"/>
</dbReference>
<comment type="caution">
    <text evidence="18">The sequence shown here is derived from an EMBL/GenBank/DDBJ whole genome shotgun (WGS) entry which is preliminary data.</text>
</comment>
<evidence type="ECO:0000256" key="1">
    <source>
        <dbReference type="ARBA" id="ARBA00001974"/>
    </source>
</evidence>
<keyword evidence="10" id="KW-0521">NADP</keyword>
<keyword evidence="14" id="KW-0131">Cell cycle</keyword>
<evidence type="ECO:0000256" key="2">
    <source>
        <dbReference type="ARBA" id="ARBA00003921"/>
    </source>
</evidence>
<evidence type="ECO:0000256" key="13">
    <source>
        <dbReference type="ARBA" id="ARBA00023002"/>
    </source>
</evidence>
<dbReference type="Gene3D" id="3.90.78.10">
    <property type="entry name" value="UDP-N-acetylenolpyruvoylglucosamine reductase, C-terminal domain"/>
    <property type="match status" value="1"/>
</dbReference>
<organism evidence="18 19">
    <name type="scientific">Castilleja foliolosa</name>
    <dbReference type="NCBI Taxonomy" id="1961234"/>
    <lineage>
        <taxon>Eukaryota</taxon>
        <taxon>Viridiplantae</taxon>
        <taxon>Streptophyta</taxon>
        <taxon>Embryophyta</taxon>
        <taxon>Tracheophyta</taxon>
        <taxon>Spermatophyta</taxon>
        <taxon>Magnoliopsida</taxon>
        <taxon>eudicotyledons</taxon>
        <taxon>Gunneridae</taxon>
        <taxon>Pentapetalae</taxon>
        <taxon>asterids</taxon>
        <taxon>lamiids</taxon>
        <taxon>Lamiales</taxon>
        <taxon>Orobanchaceae</taxon>
        <taxon>Pedicularideae</taxon>
        <taxon>Castillejinae</taxon>
        <taxon>Castilleja</taxon>
    </lineage>
</organism>
<dbReference type="InterPro" id="IPR003170">
    <property type="entry name" value="MurB"/>
</dbReference>
<dbReference type="InterPro" id="IPR036318">
    <property type="entry name" value="FAD-bd_PCMH-like_sf"/>
</dbReference>
<dbReference type="AlphaFoldDB" id="A0ABD3DFF3"/>
<dbReference type="SUPFAM" id="SSF56176">
    <property type="entry name" value="FAD-binding/transporter-associated domain-like"/>
    <property type="match status" value="1"/>
</dbReference>
<dbReference type="InterPro" id="IPR016166">
    <property type="entry name" value="FAD-bd_PCMH"/>
</dbReference>
<comment type="subcellular location">
    <subcellularLocation>
        <location evidence="3">Cytoplasm</location>
    </subcellularLocation>
</comment>
<comment type="pathway">
    <text evidence="4">Cell wall biogenesis; peptidoglycan biosynthesis.</text>
</comment>
<evidence type="ECO:0000256" key="4">
    <source>
        <dbReference type="ARBA" id="ARBA00004752"/>
    </source>
</evidence>
<dbReference type="EMBL" id="JAVIJP010000017">
    <property type="protein sequence ID" value="KAL3640432.1"/>
    <property type="molecule type" value="Genomic_DNA"/>
</dbReference>
<evidence type="ECO:0000256" key="14">
    <source>
        <dbReference type="ARBA" id="ARBA00023306"/>
    </source>
</evidence>
<comment type="cofactor">
    <cofactor evidence="1">
        <name>FAD</name>
        <dbReference type="ChEBI" id="CHEBI:57692"/>
    </cofactor>
</comment>
<accession>A0ABD3DFF3</accession>
<dbReference type="Gene3D" id="3.30.43.10">
    <property type="entry name" value="Uridine Diphospho-n-acetylenolpyruvylglucosamine Reductase, domain 2"/>
    <property type="match status" value="1"/>
</dbReference>
<dbReference type="GO" id="GO:0008762">
    <property type="term" value="F:UDP-N-acetylmuramate dehydrogenase activity"/>
    <property type="evidence" value="ECO:0007669"/>
    <property type="project" value="UniProtKB-EC"/>
</dbReference>
<evidence type="ECO:0000256" key="9">
    <source>
        <dbReference type="ARBA" id="ARBA00022827"/>
    </source>
</evidence>
<keyword evidence="6" id="KW-0963">Cytoplasm</keyword>
<evidence type="ECO:0000313" key="19">
    <source>
        <dbReference type="Proteomes" id="UP001632038"/>
    </source>
</evidence>
<evidence type="ECO:0000256" key="6">
    <source>
        <dbReference type="ARBA" id="ARBA00022490"/>
    </source>
</evidence>
<dbReference type="GO" id="GO:0051301">
    <property type="term" value="P:cell division"/>
    <property type="evidence" value="ECO:0007669"/>
    <property type="project" value="UniProtKB-KW"/>
</dbReference>
<dbReference type="GO" id="GO:0008360">
    <property type="term" value="P:regulation of cell shape"/>
    <property type="evidence" value="ECO:0007669"/>
    <property type="project" value="UniProtKB-KW"/>
</dbReference>
<dbReference type="Pfam" id="PF01565">
    <property type="entry name" value="FAD_binding_4"/>
    <property type="match status" value="1"/>
</dbReference>
<dbReference type="PANTHER" id="PTHR21071">
    <property type="entry name" value="UDP-N-ACETYLENOLPYRUVOYLGLUCOSAMINE REDUCTASE"/>
    <property type="match status" value="1"/>
</dbReference>
<dbReference type="InterPro" id="IPR016169">
    <property type="entry name" value="FAD-bd_PCMH_sub2"/>
</dbReference>